<name>A0AAD9JDY9_9ANNE</name>
<sequence length="163" mass="18862">MFISSATNQEDTDKFRITLGHLLQACCHYDEHNVQNKDDVGSKLREDEESGSDAIIDISGRARSLMATMAAIDPKPSLMASPKKDTADYVMKRTTLVRTMIARQNRVTSHLRNTLSDIEETERELERFLKNERERGMRSKYKVLESPEDFVCQYEKYSMEDFL</sequence>
<dbReference type="Proteomes" id="UP001208570">
    <property type="component" value="Unassembled WGS sequence"/>
</dbReference>
<protein>
    <submittedName>
        <fullName evidence="1">Uncharacterized protein</fullName>
    </submittedName>
</protein>
<accession>A0AAD9JDY9</accession>
<dbReference type="AlphaFoldDB" id="A0AAD9JDY9"/>
<reference evidence="1" key="1">
    <citation type="journal article" date="2023" name="Mol. Biol. Evol.">
        <title>Third-Generation Sequencing Reveals the Adaptive Role of the Epigenome in Three Deep-Sea Polychaetes.</title>
        <authorList>
            <person name="Perez M."/>
            <person name="Aroh O."/>
            <person name="Sun Y."/>
            <person name="Lan Y."/>
            <person name="Juniper S.K."/>
            <person name="Young C.R."/>
            <person name="Angers B."/>
            <person name="Qian P.Y."/>
        </authorList>
    </citation>
    <scope>NUCLEOTIDE SEQUENCE</scope>
    <source>
        <strain evidence="1">P08H-3</strain>
    </source>
</reference>
<proteinExistence type="predicted"/>
<keyword evidence="2" id="KW-1185">Reference proteome</keyword>
<organism evidence="1 2">
    <name type="scientific">Paralvinella palmiformis</name>
    <dbReference type="NCBI Taxonomy" id="53620"/>
    <lineage>
        <taxon>Eukaryota</taxon>
        <taxon>Metazoa</taxon>
        <taxon>Spiralia</taxon>
        <taxon>Lophotrochozoa</taxon>
        <taxon>Annelida</taxon>
        <taxon>Polychaeta</taxon>
        <taxon>Sedentaria</taxon>
        <taxon>Canalipalpata</taxon>
        <taxon>Terebellida</taxon>
        <taxon>Terebelliformia</taxon>
        <taxon>Alvinellidae</taxon>
        <taxon>Paralvinella</taxon>
    </lineage>
</organism>
<comment type="caution">
    <text evidence="1">The sequence shown here is derived from an EMBL/GenBank/DDBJ whole genome shotgun (WGS) entry which is preliminary data.</text>
</comment>
<evidence type="ECO:0000313" key="2">
    <source>
        <dbReference type="Proteomes" id="UP001208570"/>
    </source>
</evidence>
<dbReference type="EMBL" id="JAODUP010000399">
    <property type="protein sequence ID" value="KAK2150590.1"/>
    <property type="molecule type" value="Genomic_DNA"/>
</dbReference>
<evidence type="ECO:0000313" key="1">
    <source>
        <dbReference type="EMBL" id="KAK2150590.1"/>
    </source>
</evidence>
<gene>
    <name evidence="1" type="ORF">LSH36_399g04010</name>
</gene>